<dbReference type="InterPro" id="IPR032799">
    <property type="entry name" value="TAXi_C"/>
</dbReference>
<evidence type="ECO:0000256" key="3">
    <source>
        <dbReference type="ARBA" id="ARBA00022525"/>
    </source>
</evidence>
<evidence type="ECO:0000256" key="4">
    <source>
        <dbReference type="ARBA" id="ARBA00022729"/>
    </source>
</evidence>
<evidence type="ECO:0000259" key="7">
    <source>
        <dbReference type="PROSITE" id="PS51767"/>
    </source>
</evidence>
<dbReference type="PANTHER" id="PTHR47965">
    <property type="entry name" value="ASPARTYL PROTEASE-RELATED"/>
    <property type="match status" value="1"/>
</dbReference>
<dbReference type="FunFam" id="2.40.70.10:FF:000045">
    <property type="entry name" value="Basic 7S globulin"/>
    <property type="match status" value="1"/>
</dbReference>
<dbReference type="Pfam" id="PF14541">
    <property type="entry name" value="TAXi_C"/>
    <property type="match status" value="1"/>
</dbReference>
<keyword evidence="9" id="KW-1185">Reference proteome</keyword>
<keyword evidence="3" id="KW-0964">Secreted</keyword>
<feature type="signal peptide" evidence="6">
    <location>
        <begin position="1"/>
        <end position="23"/>
    </location>
</feature>
<evidence type="ECO:0000256" key="5">
    <source>
        <dbReference type="ARBA" id="ARBA00023157"/>
    </source>
</evidence>
<dbReference type="SUPFAM" id="SSF50630">
    <property type="entry name" value="Acid proteases"/>
    <property type="match status" value="1"/>
</dbReference>
<reference evidence="9" key="1">
    <citation type="journal article" date="2019" name="Gigascience">
        <title>De novo genome assembly of the endangered Acer yangbiense, a plant species with extremely small populations endemic to Yunnan Province, China.</title>
        <authorList>
            <person name="Yang J."/>
            <person name="Wariss H.M."/>
            <person name="Tao L."/>
            <person name="Zhang R."/>
            <person name="Yun Q."/>
            <person name="Hollingsworth P."/>
            <person name="Dao Z."/>
            <person name="Luo G."/>
            <person name="Guo H."/>
            <person name="Ma Y."/>
            <person name="Sun W."/>
        </authorList>
    </citation>
    <scope>NUCLEOTIDE SEQUENCE [LARGE SCALE GENOMIC DNA]</scope>
    <source>
        <strain evidence="9">cv. Malutang</strain>
    </source>
</reference>
<evidence type="ECO:0000256" key="2">
    <source>
        <dbReference type="ARBA" id="ARBA00007447"/>
    </source>
</evidence>
<dbReference type="Proteomes" id="UP000323000">
    <property type="component" value="Chromosome 10"/>
</dbReference>
<evidence type="ECO:0000256" key="1">
    <source>
        <dbReference type="ARBA" id="ARBA00004239"/>
    </source>
</evidence>
<feature type="domain" description="Peptidase A1" evidence="7">
    <location>
        <begin position="48"/>
        <end position="416"/>
    </location>
</feature>
<dbReference type="InterPro" id="IPR021109">
    <property type="entry name" value="Peptidase_aspartic_dom_sf"/>
</dbReference>
<comment type="caution">
    <text evidence="8">The sequence shown here is derived from an EMBL/GenBank/DDBJ whole genome shotgun (WGS) entry which is preliminary data.</text>
</comment>
<dbReference type="OrthoDB" id="1258937at2759"/>
<dbReference type="Gene3D" id="2.40.70.10">
    <property type="entry name" value="Acid Proteases"/>
    <property type="match status" value="2"/>
</dbReference>
<dbReference type="InterPro" id="IPR033121">
    <property type="entry name" value="PEPTIDASE_A1"/>
</dbReference>
<evidence type="ECO:0000313" key="9">
    <source>
        <dbReference type="Proteomes" id="UP000323000"/>
    </source>
</evidence>
<comment type="subcellular location">
    <subcellularLocation>
        <location evidence="1">Secreted</location>
        <location evidence="1">Extracellular space</location>
    </subcellularLocation>
</comment>
<organism evidence="8 9">
    <name type="scientific">Acer yangbiense</name>
    <dbReference type="NCBI Taxonomy" id="1000413"/>
    <lineage>
        <taxon>Eukaryota</taxon>
        <taxon>Viridiplantae</taxon>
        <taxon>Streptophyta</taxon>
        <taxon>Embryophyta</taxon>
        <taxon>Tracheophyta</taxon>
        <taxon>Spermatophyta</taxon>
        <taxon>Magnoliopsida</taxon>
        <taxon>eudicotyledons</taxon>
        <taxon>Gunneridae</taxon>
        <taxon>Pentapetalae</taxon>
        <taxon>rosids</taxon>
        <taxon>malvids</taxon>
        <taxon>Sapindales</taxon>
        <taxon>Sapindaceae</taxon>
        <taxon>Hippocastanoideae</taxon>
        <taxon>Acereae</taxon>
        <taxon>Acer</taxon>
    </lineage>
</organism>
<dbReference type="GO" id="GO:0005576">
    <property type="term" value="C:extracellular region"/>
    <property type="evidence" value="ECO:0007669"/>
    <property type="project" value="UniProtKB-SubCell"/>
</dbReference>
<dbReference type="InterPro" id="IPR001461">
    <property type="entry name" value="Aspartic_peptidase_A1"/>
</dbReference>
<dbReference type="InterPro" id="IPR032861">
    <property type="entry name" value="TAXi_N"/>
</dbReference>
<accession>A0A5C7H9F7</accession>
<keyword evidence="5" id="KW-1015">Disulfide bond</keyword>
<protein>
    <recommendedName>
        <fullName evidence="7">Peptidase A1 domain-containing protein</fullName>
    </recommendedName>
</protein>
<dbReference type="PANTHER" id="PTHR47965:SF28">
    <property type="entry name" value="BASIC 7S GLOBULIN"/>
    <property type="match status" value="1"/>
</dbReference>
<sequence length="440" mass="47753">MARLLPILIFLFFNSLIVLSSQSKPPPASFKPNKLVLPAYKDKATNLFTTNIHKRTPSLQFPFVLNLNGKFLWVTCDRKYLSSTYKAPYCHSTQCAKASTTPSASCFSCSSHARPGCHNNTCGLMTQNPVTHQNSMGELAQDVLSIQSTKGSNPGPFVSVPGFLFACASSSLLSKGLPRNVQGVAGLGHAPISLPTQLASHFGFAPKFALCLPSSTSNNGAVFFGDGPYYMRPGNTDVSRSLTYTPLTISPRGKYHVSVTQIRINNKVVPVNTALLTLNRQGRGGTKISTIEPYTILEHSIFQSVTTYFANELSNYKVPRVKAVAPFGLCFDSRKLSNTRLGPKVPNIDLVLKNKQNVKWTIPGANSMVQAGPGVTCLAFVDGGVNKHRASMIIGAYQLQDNLLQFDLARSMLGFSSSLLLRGTSCSNFNFTATTTPYME</sequence>
<comment type="similarity">
    <text evidence="2">Belongs to the peptidase A1 family.</text>
</comment>
<dbReference type="Pfam" id="PF14543">
    <property type="entry name" value="TAXi_N"/>
    <property type="match status" value="1"/>
</dbReference>
<feature type="chain" id="PRO_5023099390" description="Peptidase A1 domain-containing protein" evidence="6">
    <location>
        <begin position="24"/>
        <end position="440"/>
    </location>
</feature>
<dbReference type="PROSITE" id="PS51767">
    <property type="entry name" value="PEPTIDASE_A1"/>
    <property type="match status" value="1"/>
</dbReference>
<keyword evidence="4 6" id="KW-0732">Signal</keyword>
<dbReference type="AlphaFoldDB" id="A0A5C7H9F7"/>
<dbReference type="GO" id="GO:0004190">
    <property type="term" value="F:aspartic-type endopeptidase activity"/>
    <property type="evidence" value="ECO:0007669"/>
    <property type="project" value="InterPro"/>
</dbReference>
<evidence type="ECO:0000313" key="8">
    <source>
        <dbReference type="EMBL" id="TXG53182.1"/>
    </source>
</evidence>
<evidence type="ECO:0000256" key="6">
    <source>
        <dbReference type="SAM" id="SignalP"/>
    </source>
</evidence>
<name>A0A5C7H9F7_9ROSI</name>
<dbReference type="CDD" id="cd05489">
    <property type="entry name" value="xylanase_inhibitor_I_like"/>
    <property type="match status" value="1"/>
</dbReference>
<dbReference type="EMBL" id="VAHF01000010">
    <property type="protein sequence ID" value="TXG53182.1"/>
    <property type="molecule type" value="Genomic_DNA"/>
</dbReference>
<dbReference type="GO" id="GO:0006508">
    <property type="term" value="P:proteolysis"/>
    <property type="evidence" value="ECO:0007669"/>
    <property type="project" value="InterPro"/>
</dbReference>
<proteinExistence type="inferred from homology"/>
<gene>
    <name evidence="8" type="ORF">EZV62_022351</name>
</gene>
<dbReference type="FunFam" id="2.40.70.10:FF:000041">
    <property type="entry name" value="Basic 7S globulin"/>
    <property type="match status" value="1"/>
</dbReference>
<dbReference type="InterPro" id="IPR033868">
    <property type="entry name" value="Xylanase_inhibitor_I-like"/>
</dbReference>